<proteinExistence type="predicted"/>
<keyword evidence="3" id="KW-1185">Reference proteome</keyword>
<evidence type="ECO:0000313" key="3">
    <source>
        <dbReference type="Proteomes" id="UP000597761"/>
    </source>
</evidence>
<protein>
    <submittedName>
        <fullName evidence="2">Uncharacterized protein</fullName>
    </submittedName>
</protein>
<feature type="region of interest" description="Disordered" evidence="1">
    <location>
        <begin position="242"/>
        <end position="268"/>
    </location>
</feature>
<gene>
    <name evidence="2" type="ORF">GCM10011512_05020</name>
</gene>
<evidence type="ECO:0000313" key="2">
    <source>
        <dbReference type="EMBL" id="GGC81328.1"/>
    </source>
</evidence>
<feature type="compositionally biased region" description="Polar residues" evidence="1">
    <location>
        <begin position="253"/>
        <end position="265"/>
    </location>
</feature>
<accession>A0ABQ1NR42</accession>
<feature type="compositionally biased region" description="Basic and acidic residues" evidence="1">
    <location>
        <begin position="160"/>
        <end position="171"/>
    </location>
</feature>
<dbReference type="Proteomes" id="UP000597761">
    <property type="component" value="Unassembled WGS sequence"/>
</dbReference>
<feature type="region of interest" description="Disordered" evidence="1">
    <location>
        <begin position="122"/>
        <end position="228"/>
    </location>
</feature>
<dbReference type="EMBL" id="BMJI01000001">
    <property type="protein sequence ID" value="GGC81328.1"/>
    <property type="molecule type" value="Genomic_DNA"/>
</dbReference>
<reference evidence="3" key="1">
    <citation type="journal article" date="2019" name="Int. J. Syst. Evol. Microbiol.">
        <title>The Global Catalogue of Microorganisms (GCM) 10K type strain sequencing project: providing services to taxonomists for standard genome sequencing and annotation.</title>
        <authorList>
            <consortium name="The Broad Institute Genomics Platform"/>
            <consortium name="The Broad Institute Genome Sequencing Center for Infectious Disease"/>
            <person name="Wu L."/>
            <person name="Ma J."/>
        </authorList>
    </citation>
    <scope>NUCLEOTIDE SEQUENCE [LARGE SCALE GENOMIC DNA]</scope>
    <source>
        <strain evidence="3">CGMCC 1.15480</strain>
    </source>
</reference>
<comment type="caution">
    <text evidence="2">The sequence shown here is derived from an EMBL/GenBank/DDBJ whole genome shotgun (WGS) entry which is preliminary data.</text>
</comment>
<sequence>MVGAVVLHRESAAPVREVREDSSRPPRYREDDVQLGFRKARAHEGEAEAGLLDRVTADPDEIQGCAGSAYATGVRALASLDESGGRTERAAARGAVVIMRAHDGVSELDQFILPQRRRKIEVSPLDAGDDPAPERPDVVLRQRRPMGHHSPSPDMSDGPVARREREVDHRVRSQALGKRKLPPERGGLMADDRVAMQEQEPACYGKRVRRGGGGPPERSRRRRQITTAKPCRCDAEIERVMHGEARITEGRRQGSNGSHGRSMTDSGADWIGLSTARAARHLTLSPSVRRLS</sequence>
<feature type="compositionally biased region" description="Basic and acidic residues" evidence="1">
    <location>
        <begin position="242"/>
        <end position="252"/>
    </location>
</feature>
<name>A0ABQ1NR42_9MICC</name>
<organism evidence="2 3">
    <name type="scientific">Tersicoccus solisilvae</name>
    <dbReference type="NCBI Taxonomy" id="1882339"/>
    <lineage>
        <taxon>Bacteria</taxon>
        <taxon>Bacillati</taxon>
        <taxon>Actinomycetota</taxon>
        <taxon>Actinomycetes</taxon>
        <taxon>Micrococcales</taxon>
        <taxon>Micrococcaceae</taxon>
        <taxon>Tersicoccus</taxon>
    </lineage>
</organism>
<evidence type="ECO:0000256" key="1">
    <source>
        <dbReference type="SAM" id="MobiDB-lite"/>
    </source>
</evidence>